<name>A0A4Z2FDL4_9TELE</name>
<reference evidence="2 3" key="1">
    <citation type="submission" date="2019-03" db="EMBL/GenBank/DDBJ databases">
        <title>First draft genome of Liparis tanakae, snailfish: a comprehensive survey of snailfish specific genes.</title>
        <authorList>
            <person name="Kim W."/>
            <person name="Song I."/>
            <person name="Jeong J.-H."/>
            <person name="Kim D."/>
            <person name="Kim S."/>
            <person name="Ryu S."/>
            <person name="Song J.Y."/>
            <person name="Lee S.K."/>
        </authorList>
    </citation>
    <scope>NUCLEOTIDE SEQUENCE [LARGE SCALE GENOMIC DNA]</scope>
    <source>
        <tissue evidence="2">Muscle</tissue>
    </source>
</reference>
<feature type="region of interest" description="Disordered" evidence="1">
    <location>
        <begin position="1"/>
        <end position="26"/>
    </location>
</feature>
<evidence type="ECO:0000313" key="3">
    <source>
        <dbReference type="Proteomes" id="UP000314294"/>
    </source>
</evidence>
<dbReference type="InterPro" id="IPR043136">
    <property type="entry name" value="B30.2/SPRY_sf"/>
</dbReference>
<dbReference type="EMBL" id="SRLO01001298">
    <property type="protein sequence ID" value="TNN39229.1"/>
    <property type="molecule type" value="Genomic_DNA"/>
</dbReference>
<organism evidence="2 3">
    <name type="scientific">Liparis tanakae</name>
    <name type="common">Tanaka's snailfish</name>
    <dbReference type="NCBI Taxonomy" id="230148"/>
    <lineage>
        <taxon>Eukaryota</taxon>
        <taxon>Metazoa</taxon>
        <taxon>Chordata</taxon>
        <taxon>Craniata</taxon>
        <taxon>Vertebrata</taxon>
        <taxon>Euteleostomi</taxon>
        <taxon>Actinopterygii</taxon>
        <taxon>Neopterygii</taxon>
        <taxon>Teleostei</taxon>
        <taxon>Neoteleostei</taxon>
        <taxon>Acanthomorphata</taxon>
        <taxon>Eupercaria</taxon>
        <taxon>Perciformes</taxon>
        <taxon>Cottioidei</taxon>
        <taxon>Cottales</taxon>
        <taxon>Liparidae</taxon>
        <taxon>Liparis</taxon>
    </lineage>
</organism>
<proteinExistence type="predicted"/>
<evidence type="ECO:0000256" key="1">
    <source>
        <dbReference type="SAM" id="MobiDB-lite"/>
    </source>
</evidence>
<dbReference type="Gene3D" id="2.60.120.920">
    <property type="match status" value="1"/>
</dbReference>
<evidence type="ECO:0000313" key="2">
    <source>
        <dbReference type="EMBL" id="TNN39229.1"/>
    </source>
</evidence>
<feature type="compositionally biased region" description="Polar residues" evidence="1">
    <location>
        <begin position="17"/>
        <end position="26"/>
    </location>
</feature>
<protein>
    <submittedName>
        <fullName evidence="2">Ran-binding protein 9</fullName>
    </submittedName>
</protein>
<gene>
    <name evidence="2" type="primary">ranbp9_1</name>
    <name evidence="2" type="ORF">EYF80_050613</name>
</gene>
<comment type="caution">
    <text evidence="2">The sequence shown here is derived from an EMBL/GenBank/DDBJ whole genome shotgun (WGS) entry which is preliminary data.</text>
</comment>
<dbReference type="OrthoDB" id="25503at2759"/>
<dbReference type="AlphaFoldDB" id="A0A4Z2FDL4"/>
<sequence>MSTRRPVSLESEETKSLSHNNRPLSGSTGFLVESQTFMFLPSREITPLPNSLLSNLPPLQPNLYPTVGLQTPGEVVDANFGQHPFVFDIEDYMREWRTKIQAQIDRFPIGEREGEWQSMIQK</sequence>
<keyword evidence="3" id="KW-1185">Reference proteome</keyword>
<dbReference type="Proteomes" id="UP000314294">
    <property type="component" value="Unassembled WGS sequence"/>
</dbReference>
<accession>A0A4Z2FDL4</accession>